<comment type="subunit">
    <text evidence="5">Component of a multi-subunit COQ enzyme complex, composed of at least COQ3, COQ4, COQ5, COQ6, COQ7 and COQ9.</text>
</comment>
<dbReference type="GO" id="GO:0010420">
    <property type="term" value="F:polyprenyldihydroxybenzoate methyltransferase activity"/>
    <property type="evidence" value="ECO:0007669"/>
    <property type="project" value="UniProtKB-UniRule"/>
</dbReference>
<dbReference type="PANTHER" id="PTHR43464">
    <property type="entry name" value="METHYLTRANSFERASE"/>
    <property type="match status" value="1"/>
</dbReference>
<protein>
    <recommendedName>
        <fullName evidence="5">Ubiquinone biosynthesis O-methyltransferase, mitochondrial</fullName>
    </recommendedName>
    <alternativeName>
        <fullName evidence="5">3-demethylubiquinol 3-O-methyltransferase</fullName>
        <ecNumber evidence="5">2.1.1.64</ecNumber>
    </alternativeName>
    <alternativeName>
        <fullName evidence="5">3-demethylubiquinone 3-O-methyltransferase</fullName>
        <ecNumber evidence="5">2.1.1.-</ecNumber>
    </alternativeName>
    <alternativeName>
        <fullName evidence="5">Polyprenyldihydroxybenzoate methyltransferase</fullName>
        <ecNumber evidence="5">2.1.1.114</ecNumber>
    </alternativeName>
</protein>
<dbReference type="EC" id="2.1.1.114" evidence="5"/>
<feature type="binding site" evidence="5">
    <location>
        <position position="250"/>
    </location>
    <ligand>
        <name>S-adenosyl-L-methionine</name>
        <dbReference type="ChEBI" id="CHEBI:59789"/>
    </ligand>
</feature>
<dbReference type="GO" id="GO:0061542">
    <property type="term" value="F:3-demethylubiquinol 3-O-methyltransferase activity"/>
    <property type="evidence" value="ECO:0007669"/>
    <property type="project" value="UniProtKB-UniRule"/>
</dbReference>
<keyword evidence="5" id="KW-0472">Membrane</keyword>
<comment type="catalytic activity">
    <reaction evidence="5">
        <text>a 3-demethylubiquinone + S-adenosyl-L-methionine = a ubiquinone + S-adenosyl-L-homocysteine</text>
        <dbReference type="Rhea" id="RHEA:81215"/>
        <dbReference type="Rhea" id="RHEA-COMP:9565"/>
        <dbReference type="Rhea" id="RHEA-COMP:19654"/>
        <dbReference type="ChEBI" id="CHEBI:16389"/>
        <dbReference type="ChEBI" id="CHEBI:57856"/>
        <dbReference type="ChEBI" id="CHEBI:59789"/>
        <dbReference type="ChEBI" id="CHEBI:231825"/>
    </reaction>
</comment>
<keyword evidence="5" id="KW-0479">Metal-binding</keyword>
<comment type="pathway">
    <text evidence="5">Cofactor biosynthesis; ubiquinone biosynthesis.</text>
</comment>
<comment type="cofactor">
    <cofactor evidence="5">
        <name>Mg(2+)</name>
        <dbReference type="ChEBI" id="CHEBI:18420"/>
    </cofactor>
</comment>
<comment type="similarity">
    <text evidence="5">Belongs to the class I-like SAM-binding methyltransferase superfamily. UbiG/COQ3 family.</text>
</comment>
<proteinExistence type="inferred from homology"/>
<evidence type="ECO:0000313" key="7">
    <source>
        <dbReference type="Proteomes" id="UP001140172"/>
    </source>
</evidence>
<name>A0A9W8HJH5_9FUNG</name>
<dbReference type="NCBIfam" id="TIGR01983">
    <property type="entry name" value="UbiG"/>
    <property type="match status" value="1"/>
</dbReference>
<dbReference type="GO" id="GO:0046872">
    <property type="term" value="F:metal ion binding"/>
    <property type="evidence" value="ECO:0007669"/>
    <property type="project" value="UniProtKB-KW"/>
</dbReference>
<keyword evidence="3 5" id="KW-0831">Ubiquinone biosynthesis</keyword>
<evidence type="ECO:0000256" key="4">
    <source>
        <dbReference type="ARBA" id="ARBA00022691"/>
    </source>
</evidence>
<dbReference type="Proteomes" id="UP001140172">
    <property type="component" value="Unassembled WGS sequence"/>
</dbReference>
<dbReference type="InterPro" id="IPR029063">
    <property type="entry name" value="SAM-dependent_MTases_sf"/>
</dbReference>
<dbReference type="SUPFAM" id="SSF53335">
    <property type="entry name" value="S-adenosyl-L-methionine-dependent methyltransferases"/>
    <property type="match status" value="1"/>
</dbReference>
<comment type="subcellular location">
    <subcellularLocation>
        <location evidence="5">Mitochondrion inner membrane</location>
        <topology evidence="5">Peripheral membrane protein</topology>
        <orientation evidence="5">Matrix side</orientation>
    </subcellularLocation>
</comment>
<accession>A0A9W8HJH5</accession>
<dbReference type="Pfam" id="PF13489">
    <property type="entry name" value="Methyltransf_23"/>
    <property type="match status" value="1"/>
</dbReference>
<comment type="catalytic activity">
    <reaction evidence="5">
        <text>a 3-demethylubiquinol + S-adenosyl-L-methionine = a ubiquinol + S-adenosyl-L-homocysteine + H(+)</text>
        <dbReference type="Rhea" id="RHEA:44380"/>
        <dbReference type="Rhea" id="RHEA-COMP:9566"/>
        <dbReference type="Rhea" id="RHEA-COMP:10914"/>
        <dbReference type="ChEBI" id="CHEBI:15378"/>
        <dbReference type="ChEBI" id="CHEBI:17976"/>
        <dbReference type="ChEBI" id="CHEBI:57856"/>
        <dbReference type="ChEBI" id="CHEBI:59789"/>
        <dbReference type="ChEBI" id="CHEBI:84422"/>
        <dbReference type="EC" id="2.1.1.64"/>
    </reaction>
</comment>
<sequence length="371" mass="41019">MPHFTPLVHVRRASVLSHARMQRQQLERTVQLSSASPSEQRKHMRQLLLQQGGYGTRPPRVFHFRHQGALPVAPQALGHLEFVLDERPLDGLTPLAAKGLPQKTPVAVEPQEVMKQKKAVSPVAELDKFRHISASWWDPSGPFKYLHTMNHARSRYMRDILVDLKVLPRGQVSGDRPLAVDVGCGGGLATESLGRMGLRALGIDAALENIEMARGHLEQDPLLKPHVEYRQMTSEQAVDEGLAFACVAALEVIEHVERPEAFVKSLVDLAHPGAPIFLSTMNRTSLAWLVDIVAPEYILGSVPRGTHRLESFVPPGDLSDMLRAAGAQTVDVRGLILDPLCNKCHVVDRHWGPFSDLGVQANYILCAVKNK</sequence>
<keyword evidence="5" id="KW-0496">Mitochondrion</keyword>
<dbReference type="AlphaFoldDB" id="A0A9W8HJH5"/>
<feature type="binding site" evidence="5">
    <location>
        <position position="255"/>
    </location>
    <ligand>
        <name>Mg(2+)</name>
        <dbReference type="ChEBI" id="CHEBI:18420"/>
    </ligand>
</feature>
<keyword evidence="7" id="KW-1185">Reference proteome</keyword>
<dbReference type="Gene3D" id="3.40.50.150">
    <property type="entry name" value="Vaccinia Virus protein VP39"/>
    <property type="match status" value="1"/>
</dbReference>
<dbReference type="GO" id="GO:0032259">
    <property type="term" value="P:methylation"/>
    <property type="evidence" value="ECO:0007669"/>
    <property type="project" value="UniProtKB-KW"/>
</dbReference>
<dbReference type="PANTHER" id="PTHR43464:SF19">
    <property type="entry name" value="UBIQUINONE BIOSYNTHESIS O-METHYLTRANSFERASE, MITOCHONDRIAL"/>
    <property type="match status" value="1"/>
</dbReference>
<feature type="binding site" evidence="5">
    <location>
        <position position="254"/>
    </location>
    <ligand>
        <name>Mg(2+)</name>
        <dbReference type="ChEBI" id="CHEBI:18420"/>
    </ligand>
</feature>
<keyword evidence="1 5" id="KW-0489">Methyltransferase</keyword>
<keyword evidence="5" id="KW-0999">Mitochondrion inner membrane</keyword>
<reference evidence="6" key="1">
    <citation type="submission" date="2022-07" db="EMBL/GenBank/DDBJ databases">
        <title>Phylogenomic reconstructions and comparative analyses of Kickxellomycotina fungi.</title>
        <authorList>
            <person name="Reynolds N.K."/>
            <person name="Stajich J.E."/>
            <person name="Barry K."/>
            <person name="Grigoriev I.V."/>
            <person name="Crous P."/>
            <person name="Smith M.E."/>
        </authorList>
    </citation>
    <scope>NUCLEOTIDE SEQUENCE</scope>
    <source>
        <strain evidence="6">BCRC 34489</strain>
    </source>
</reference>
<dbReference type="EMBL" id="JANBUM010000108">
    <property type="protein sequence ID" value="KAJ2784658.1"/>
    <property type="molecule type" value="Genomic_DNA"/>
</dbReference>
<feature type="binding site" evidence="5">
    <location>
        <position position="204"/>
    </location>
    <ligand>
        <name>S-adenosyl-L-methionine</name>
        <dbReference type="ChEBI" id="CHEBI:59789"/>
    </ligand>
</feature>
<organism evidence="6 7">
    <name type="scientific">Coemansia interrupta</name>
    <dbReference type="NCBI Taxonomy" id="1126814"/>
    <lineage>
        <taxon>Eukaryota</taxon>
        <taxon>Fungi</taxon>
        <taxon>Fungi incertae sedis</taxon>
        <taxon>Zoopagomycota</taxon>
        <taxon>Kickxellomycotina</taxon>
        <taxon>Kickxellomycetes</taxon>
        <taxon>Kickxellales</taxon>
        <taxon>Kickxellaceae</taxon>
        <taxon>Coemansia</taxon>
    </lineage>
</organism>
<dbReference type="EC" id="2.1.1.-" evidence="5"/>
<dbReference type="GO" id="GO:0031314">
    <property type="term" value="C:extrinsic component of mitochondrial inner membrane"/>
    <property type="evidence" value="ECO:0007669"/>
    <property type="project" value="UniProtKB-UniRule"/>
</dbReference>
<dbReference type="HAMAP" id="MF_00472">
    <property type="entry name" value="UbiG"/>
    <property type="match status" value="1"/>
</dbReference>
<feature type="binding site" evidence="5">
    <location>
        <position position="251"/>
    </location>
    <ligand>
        <name>Mg(2+)</name>
        <dbReference type="ChEBI" id="CHEBI:18420"/>
    </ligand>
</feature>
<keyword evidence="2 5" id="KW-0808">Transferase</keyword>
<evidence type="ECO:0000256" key="5">
    <source>
        <dbReference type="HAMAP-Rule" id="MF_03190"/>
    </source>
</evidence>
<comment type="catalytic activity">
    <reaction evidence="5">
        <text>a 3,4-dihydroxy-5-(all-trans-polyprenyl)benzoate + S-adenosyl-L-methionine = a 4-hydroxy-3-methoxy-5-(all-trans-polyprenyl)benzoate + S-adenosyl-L-homocysteine + H(+)</text>
        <dbReference type="Rhea" id="RHEA:44452"/>
        <dbReference type="Rhea" id="RHEA-COMP:10930"/>
        <dbReference type="Rhea" id="RHEA-COMP:10931"/>
        <dbReference type="ChEBI" id="CHEBI:15378"/>
        <dbReference type="ChEBI" id="CHEBI:57856"/>
        <dbReference type="ChEBI" id="CHEBI:59789"/>
        <dbReference type="ChEBI" id="CHEBI:64694"/>
        <dbReference type="ChEBI" id="CHEBI:84443"/>
        <dbReference type="EC" id="2.1.1.114"/>
    </reaction>
</comment>
<keyword evidence="4 5" id="KW-0949">S-adenosyl-L-methionine</keyword>
<dbReference type="OrthoDB" id="3265906at2759"/>
<feature type="binding site" evidence="5">
    <location>
        <position position="153"/>
    </location>
    <ligand>
        <name>S-adenosyl-L-methionine</name>
        <dbReference type="ChEBI" id="CHEBI:59789"/>
    </ligand>
</feature>
<evidence type="ECO:0000313" key="6">
    <source>
        <dbReference type="EMBL" id="KAJ2784658.1"/>
    </source>
</evidence>
<evidence type="ECO:0000256" key="3">
    <source>
        <dbReference type="ARBA" id="ARBA00022688"/>
    </source>
</evidence>
<evidence type="ECO:0000256" key="2">
    <source>
        <dbReference type="ARBA" id="ARBA00022679"/>
    </source>
</evidence>
<comment type="caution">
    <text evidence="6">The sequence shown here is derived from an EMBL/GenBank/DDBJ whole genome shotgun (WGS) entry which is preliminary data.</text>
</comment>
<dbReference type="EC" id="2.1.1.64" evidence="5"/>
<feature type="binding site" evidence="5">
    <location>
        <position position="183"/>
    </location>
    <ligand>
        <name>S-adenosyl-L-methionine</name>
        <dbReference type="ChEBI" id="CHEBI:59789"/>
    </ligand>
</feature>
<evidence type="ECO:0000256" key="1">
    <source>
        <dbReference type="ARBA" id="ARBA00022603"/>
    </source>
</evidence>
<gene>
    <name evidence="5 6" type="primary">COQ3</name>
    <name evidence="6" type="ORF">GGI15_002191</name>
</gene>
<dbReference type="InterPro" id="IPR010233">
    <property type="entry name" value="UbiG_MeTrfase"/>
</dbReference>
<comment type="function">
    <text evidence="5">O-methyltransferase required for two non-consecutive steps during ubiquinone biosynthesis. Catalyzes the 2 O-methylation of 3,4-dihydroxy-5-(all-trans-polyprenyl)benzoic acid into 4-hydroxy-3-methoxy-5-(all-trans-polyprenyl)benzoic acid. Also catalyzes the last step of ubiquinone biosynthesis by mediating methylation of 3-demethylubiquinone into ubiquinone. Also able to mediate the methylation of 3-demethylubiquinol into ubiquinol.</text>
</comment>
<keyword evidence="5" id="KW-0460">Magnesium</keyword>